<evidence type="ECO:0000259" key="3">
    <source>
        <dbReference type="Pfam" id="PF23190"/>
    </source>
</evidence>
<organism evidence="5 6">
    <name type="scientific">Venturia nashicola</name>
    <dbReference type="NCBI Taxonomy" id="86259"/>
    <lineage>
        <taxon>Eukaryota</taxon>
        <taxon>Fungi</taxon>
        <taxon>Dikarya</taxon>
        <taxon>Ascomycota</taxon>
        <taxon>Pezizomycotina</taxon>
        <taxon>Dothideomycetes</taxon>
        <taxon>Pleosporomycetidae</taxon>
        <taxon>Venturiales</taxon>
        <taxon>Venturiaceae</taxon>
        <taxon>Venturia</taxon>
    </lineage>
</organism>
<feature type="domain" description="YVC1 N-terminal linker helical" evidence="3">
    <location>
        <begin position="86"/>
        <end position="249"/>
    </location>
</feature>
<feature type="domain" description="Calcium channel YVC1-like C-terminal transmembrane" evidence="4">
    <location>
        <begin position="327"/>
        <end position="633"/>
    </location>
</feature>
<feature type="transmembrane region" description="Helical" evidence="2">
    <location>
        <begin position="515"/>
        <end position="536"/>
    </location>
</feature>
<feature type="transmembrane region" description="Helical" evidence="2">
    <location>
        <begin position="568"/>
        <end position="589"/>
    </location>
</feature>
<keyword evidence="2" id="KW-0472">Membrane</keyword>
<accession>A0A4Z1P9F5</accession>
<dbReference type="PANTHER" id="PTHR35859">
    <property type="entry name" value="NONSELECTIVE CATION CHANNEL PROTEIN"/>
    <property type="match status" value="1"/>
</dbReference>
<feature type="compositionally biased region" description="Polar residues" evidence="1">
    <location>
        <begin position="937"/>
        <end position="957"/>
    </location>
</feature>
<feature type="region of interest" description="Disordered" evidence="1">
    <location>
        <begin position="1103"/>
        <end position="1173"/>
    </location>
</feature>
<feature type="transmembrane region" description="Helical" evidence="2">
    <location>
        <begin position="351"/>
        <end position="368"/>
    </location>
</feature>
<dbReference type="InterPro" id="IPR052971">
    <property type="entry name" value="TRP_calcium_channel"/>
</dbReference>
<keyword evidence="6" id="KW-1185">Reference proteome</keyword>
<keyword evidence="2" id="KW-1133">Transmembrane helix</keyword>
<feature type="region of interest" description="Disordered" evidence="1">
    <location>
        <begin position="685"/>
        <end position="899"/>
    </location>
</feature>
<evidence type="ECO:0000313" key="6">
    <source>
        <dbReference type="Proteomes" id="UP000298493"/>
    </source>
</evidence>
<evidence type="ECO:0000256" key="2">
    <source>
        <dbReference type="SAM" id="Phobius"/>
    </source>
</evidence>
<feature type="compositionally biased region" description="Polar residues" evidence="1">
    <location>
        <begin position="268"/>
        <end position="285"/>
    </location>
</feature>
<evidence type="ECO:0000259" key="4">
    <source>
        <dbReference type="Pfam" id="PF23317"/>
    </source>
</evidence>
<dbReference type="InterPro" id="IPR056336">
    <property type="entry name" value="YVC1_C"/>
</dbReference>
<dbReference type="Pfam" id="PF23317">
    <property type="entry name" value="YVC1_C"/>
    <property type="match status" value="1"/>
</dbReference>
<gene>
    <name evidence="5" type="ORF">E6O75_ATG03760</name>
</gene>
<name>A0A4Z1P9F5_9PEZI</name>
<feature type="region of interest" description="Disordered" evidence="1">
    <location>
        <begin position="252"/>
        <end position="289"/>
    </location>
</feature>
<dbReference type="STRING" id="86259.A0A4Z1P9F5"/>
<reference evidence="5 6" key="1">
    <citation type="submission" date="2019-04" db="EMBL/GenBank/DDBJ databases">
        <title>High contiguity whole genome sequence and gene annotation resource for two Venturia nashicola isolates.</title>
        <authorList>
            <person name="Prokchorchik M."/>
            <person name="Won K."/>
            <person name="Lee Y."/>
            <person name="Choi E.D."/>
            <person name="Segonzac C."/>
            <person name="Sohn K.H."/>
        </authorList>
    </citation>
    <scope>NUCLEOTIDE SEQUENCE [LARGE SCALE GENOMIC DNA]</scope>
    <source>
        <strain evidence="5 6">PRI2</strain>
    </source>
</reference>
<dbReference type="OrthoDB" id="2373987at2759"/>
<feature type="compositionally biased region" description="Basic and acidic residues" evidence="1">
    <location>
        <begin position="34"/>
        <end position="47"/>
    </location>
</feature>
<feature type="region of interest" description="Disordered" evidence="1">
    <location>
        <begin position="1"/>
        <end position="64"/>
    </location>
</feature>
<dbReference type="AlphaFoldDB" id="A0A4Z1P9F5"/>
<feature type="compositionally biased region" description="Basic and acidic residues" evidence="1">
    <location>
        <begin position="689"/>
        <end position="700"/>
    </location>
</feature>
<feature type="transmembrane region" description="Helical" evidence="2">
    <location>
        <begin position="318"/>
        <end position="339"/>
    </location>
</feature>
<feature type="compositionally biased region" description="Acidic residues" evidence="1">
    <location>
        <begin position="821"/>
        <end position="840"/>
    </location>
</feature>
<dbReference type="InterPro" id="IPR056337">
    <property type="entry name" value="LHD_YVC1"/>
</dbReference>
<protein>
    <submittedName>
        <fullName evidence="5">Lovastatin diketide synthase</fullName>
    </submittedName>
</protein>
<sequence>MLASLLRPRNRQQRTPTSDSRPLLYKTRPSNDPPAREESGSSDERDFFGNGQHDGNEDDDDNQPLLPIFSAELLDSIPIYHAQHSIRLLVLGKVETTLSWDQLRSPQVSQFLVKPLSQNIQQHHFSRGTYLALVANCLQFKKDAEMHPGSAGVFRTRALVCELLAMRLLKESSTRELIDALFYDFDPLQGMQPPTNGQMARLRADARISAVEIAIRAQAKRFLAHPLVVQQLEAIWKGTIVFHSAADTLHRKSSRQMQSHTAYGATDSPRSSRTVTNARPQQARQKTPESWPLIRRTVSLYDPSDASPFKLSRLRVPLYRQIFSTLSYAIMLGLFIAVLKQRSLDITGLEIVFWFWSAGYMLDELVGFTEQGFGLYIMSVWNAFDIGILVMFVIYYILRLYGILIPSSNKKEIANYAYDTLASTAVLLFPRLFSVLDHYRYFSQLLIAFRMMFLDLVAVLLLILIACSGFFAAFTLAFPVDLNAPTAAYALFQLLLGFTPAAWEIWDDYNVLGKVVLTMFLIITHFLVVTILITVLTNSFMAVINNANDEHQFLFAVNTISLVKSESLFAYIAPMNVFGWVLAPLRYVLTFRHFVKLNRTLIKITHLPILFSIWGYEGLILARHVYEPTDLVEQRGRHTNRQPAFTLRGSGELFSPGARLREPSVTTFHKDRVLEEVFRQPFRAPSDLDGARDDSRDNRQRTTIVHDWMRNVGPHGSNSPMEQAREELDRLEARRPGMRRFKTSHGTFPNRRGSFLAPSALSDPEDTRTVNPRQYRTIQEEGSTHQSIDDLPQQTDADGDDELATNDEDDHEDDTHREQSDNDSDIEGDIEGTDDGDDNEEPKHFQTPTTVEAFGRTPLYHTAATARQLDGPLSPKQEPVSPSKHARRRNAAHTRTTSSATILFSPLLLTEDDVSRKPSLPMTSSPPQAPPHKRASAASTARNSGNEHLSGTATPRRSNGKRSGALTPLTGLASTDLAMKSPARPRPIFPPRTANQSTPNLAGFLALDRRRPSFNAVALDLASDLGDNRIVPDAVGAFPASFSTQLDMNIAALRREQQVRGRDSNGDNDTTRRLNKLMLARMEKMELGFQEMLREVKYLNKDKSGSKSLGASRAPSSVEDNVARNVTKGKTKKGSQGKTQKFEFGSSPTAESPGAMTDDYEGGSKFWLPSTSI</sequence>
<dbReference type="PANTHER" id="PTHR35859:SF4">
    <property type="entry name" value="MEMBRANE CHANNEL PROTEIN, PUTATIVE (AFU_ORTHOLOGUE AFUA_6G11300)-RELATED"/>
    <property type="match status" value="1"/>
</dbReference>
<proteinExistence type="predicted"/>
<dbReference type="Proteomes" id="UP000298493">
    <property type="component" value="Unassembled WGS sequence"/>
</dbReference>
<feature type="compositionally biased region" description="Basic and acidic residues" evidence="1">
    <location>
        <begin position="723"/>
        <end position="735"/>
    </location>
</feature>
<feature type="transmembrane region" description="Helical" evidence="2">
    <location>
        <begin position="375"/>
        <end position="398"/>
    </location>
</feature>
<feature type="transmembrane region" description="Helical" evidence="2">
    <location>
        <begin position="453"/>
        <end position="480"/>
    </location>
</feature>
<dbReference type="Pfam" id="PF23190">
    <property type="entry name" value="LHD_TRPY1"/>
    <property type="match status" value="1"/>
</dbReference>
<feature type="compositionally biased region" description="Polar residues" evidence="1">
    <location>
        <begin position="784"/>
        <end position="796"/>
    </location>
</feature>
<comment type="caution">
    <text evidence="5">The sequence shown here is derived from an EMBL/GenBank/DDBJ whole genome shotgun (WGS) entry which is preliminary data.</text>
</comment>
<evidence type="ECO:0000313" key="5">
    <source>
        <dbReference type="EMBL" id="TID25897.1"/>
    </source>
</evidence>
<feature type="compositionally biased region" description="Polar residues" evidence="1">
    <location>
        <begin position="1106"/>
        <end position="1119"/>
    </location>
</feature>
<dbReference type="EMBL" id="SNSC02000003">
    <property type="protein sequence ID" value="TID25897.1"/>
    <property type="molecule type" value="Genomic_DNA"/>
</dbReference>
<feature type="region of interest" description="Disordered" evidence="1">
    <location>
        <begin position="915"/>
        <end position="999"/>
    </location>
</feature>
<feature type="compositionally biased region" description="Acidic residues" evidence="1">
    <location>
        <begin position="797"/>
        <end position="812"/>
    </location>
</feature>
<keyword evidence="2" id="KW-0812">Transmembrane</keyword>
<evidence type="ECO:0000256" key="1">
    <source>
        <dbReference type="SAM" id="MobiDB-lite"/>
    </source>
</evidence>